<reference evidence="2 3" key="1">
    <citation type="submission" date="2019-05" db="EMBL/GenBank/DDBJ databases">
        <title>Roseovarius bejariae sp. nov., a moderately halophylic bacterium isolated from a saline soil in Rambla Salada (Murcia).</title>
        <authorList>
            <person name="Castro D.J."/>
            <person name="Gomez-Altuve A."/>
            <person name="Reina J.C."/>
            <person name="Rodriguez M."/>
            <person name="Sampedro I."/>
            <person name="Llamas I."/>
            <person name="Martinez-Checa F."/>
        </authorList>
    </citation>
    <scope>NUCLEOTIDE SEQUENCE [LARGE SCALE GENOMIC DNA]</scope>
    <source>
        <strain evidence="2 3">A21</strain>
    </source>
</reference>
<organism evidence="2 3">
    <name type="scientific">Roseovarius bejariae</name>
    <dbReference type="NCBI Taxonomy" id="2576383"/>
    <lineage>
        <taxon>Bacteria</taxon>
        <taxon>Pseudomonadati</taxon>
        <taxon>Pseudomonadota</taxon>
        <taxon>Alphaproteobacteria</taxon>
        <taxon>Rhodobacterales</taxon>
        <taxon>Roseobacteraceae</taxon>
        <taxon>Roseovarius</taxon>
    </lineage>
</organism>
<evidence type="ECO:0008006" key="4">
    <source>
        <dbReference type="Google" id="ProtNLM"/>
    </source>
</evidence>
<gene>
    <name evidence="2" type="ORF">FDP25_02415</name>
</gene>
<dbReference type="Proteomes" id="UP000564704">
    <property type="component" value="Unassembled WGS sequence"/>
</dbReference>
<accession>A0A844CLC9</accession>
<feature type="signal peptide" evidence="1">
    <location>
        <begin position="1"/>
        <end position="20"/>
    </location>
</feature>
<keyword evidence="3" id="KW-1185">Reference proteome</keyword>
<keyword evidence="1" id="KW-0732">Signal</keyword>
<name>A0A844CLC9_9RHOB</name>
<comment type="caution">
    <text evidence="2">The sequence shown here is derived from an EMBL/GenBank/DDBJ whole genome shotgun (WGS) entry which is preliminary data.</text>
</comment>
<evidence type="ECO:0000256" key="1">
    <source>
        <dbReference type="SAM" id="SignalP"/>
    </source>
</evidence>
<protein>
    <recommendedName>
        <fullName evidence="4">Acetolactate synthase</fullName>
    </recommendedName>
</protein>
<feature type="chain" id="PRO_5032976055" description="Acetolactate synthase" evidence="1">
    <location>
        <begin position="21"/>
        <end position="135"/>
    </location>
</feature>
<evidence type="ECO:0000313" key="3">
    <source>
        <dbReference type="Proteomes" id="UP000564704"/>
    </source>
</evidence>
<dbReference type="EMBL" id="SZWE01000001">
    <property type="protein sequence ID" value="MRU14275.1"/>
    <property type="molecule type" value="Genomic_DNA"/>
</dbReference>
<dbReference type="InterPro" id="IPR045467">
    <property type="entry name" value="DUF6497"/>
</dbReference>
<dbReference type="Pfam" id="PF20107">
    <property type="entry name" value="DUF6497"/>
    <property type="match status" value="1"/>
</dbReference>
<proteinExistence type="predicted"/>
<evidence type="ECO:0000313" key="2">
    <source>
        <dbReference type="EMBL" id="MRU14275.1"/>
    </source>
</evidence>
<sequence>MVRFRLLFAALTLWASVAAAQQDEAKEERLVLPSGLTAQLQEMLWNEPGNGLVYRFRFVAPDLTGQEDFETTMTDLEYLCNSYAVPRLSNIGPQPRQIVISIADRESEFGVINPDVTQVFEAYRLDQGGCIWEMF</sequence>
<dbReference type="AlphaFoldDB" id="A0A844CLC9"/>